<dbReference type="GO" id="GO:0000139">
    <property type="term" value="C:Golgi membrane"/>
    <property type="evidence" value="ECO:0007669"/>
    <property type="project" value="UniProtKB-SubCell"/>
</dbReference>
<keyword evidence="13" id="KW-1185">Reference proteome</keyword>
<feature type="domain" description="Trichome birefringence-like C-terminal" evidence="10">
    <location>
        <begin position="274"/>
        <end position="459"/>
    </location>
</feature>
<evidence type="ECO:0000259" key="10">
    <source>
        <dbReference type="Pfam" id="PF13839"/>
    </source>
</evidence>
<keyword evidence="4" id="KW-0735">Signal-anchor</keyword>
<evidence type="ECO:0000256" key="8">
    <source>
        <dbReference type="SAM" id="MobiDB-lite"/>
    </source>
</evidence>
<keyword evidence="5 9" id="KW-1133">Transmembrane helix</keyword>
<dbReference type="Pfam" id="PF14416">
    <property type="entry name" value="PMR5N"/>
    <property type="match status" value="1"/>
</dbReference>
<evidence type="ECO:0000313" key="12">
    <source>
        <dbReference type="EMBL" id="KAG6531461.1"/>
    </source>
</evidence>
<dbReference type="Pfam" id="PF13839">
    <property type="entry name" value="PC-Esterase"/>
    <property type="match status" value="1"/>
</dbReference>
<comment type="subcellular location">
    <subcellularLocation>
        <location evidence="1">Golgi apparatus membrane</location>
        <topology evidence="1">Single-pass type II membrane protein</topology>
    </subcellularLocation>
</comment>
<keyword evidence="7 9" id="KW-0472">Membrane</keyword>
<reference evidence="12 13" key="1">
    <citation type="submission" date="2020-08" db="EMBL/GenBank/DDBJ databases">
        <title>Plant Genome Project.</title>
        <authorList>
            <person name="Zhang R.-G."/>
        </authorList>
    </citation>
    <scope>NUCLEOTIDE SEQUENCE [LARGE SCALE GENOMIC DNA]</scope>
    <source>
        <tissue evidence="12">Rhizome</tissue>
    </source>
</reference>
<evidence type="ECO:0000256" key="6">
    <source>
        <dbReference type="ARBA" id="ARBA00023034"/>
    </source>
</evidence>
<dbReference type="PANTHER" id="PTHR32285">
    <property type="entry name" value="PROTEIN TRICHOME BIREFRINGENCE-LIKE 9-RELATED"/>
    <property type="match status" value="1"/>
</dbReference>
<protein>
    <recommendedName>
        <fullName evidence="14">Trichome birefringence-like N-terminal domain-containing protein</fullName>
    </recommendedName>
</protein>
<proteinExistence type="inferred from homology"/>
<dbReference type="GO" id="GO:1990538">
    <property type="term" value="F:xylan O-acetyltransferase activity"/>
    <property type="evidence" value="ECO:0007669"/>
    <property type="project" value="UniProtKB-ARBA"/>
</dbReference>
<feature type="transmembrane region" description="Helical" evidence="9">
    <location>
        <begin position="33"/>
        <end position="50"/>
    </location>
</feature>
<sequence>MMARRKLSFLAANKIDLKHSSSFGGVRRKSCKYSVFVVISLVLLLFTFMYNEDVKSIGEHPFGSRDYSQIEFPIRYDIGHQQSKQAVEEKESTKLIEKAEEKAAAEKDRAVVVDVVNSSAKQEEKREVHEVKAPKEEEFHDVKIPAMDVEERKEDLREVNEAPALEEEGRKEELREVKEPIMDKEERKENSREAKAPATEIKEAVKKAERQRIILDVPENCDLFDGKWVYDDENYPIYKEAECQFLTEQVTCMRNGRRNDRFQKWRWQPKDCTLPRFDAEVMLERLRGKRLMFVGDSLSRNQWESMVCLVQSVVPSNRKSLTKHGSFSVLRLEEYDATVEFYWAPFLVESNSDDPKIHSLPDRIIMPKSIDRHGKNWKNVDYLVFNTYIWWMNTPTVKVLRGSFNESSTEYDEVERPLAYRRVLNTWAKWVQSNVNPNRTMVFFMSMSPNHIRSESFLDVEDPAKKCQNQ</sequence>
<dbReference type="AlphaFoldDB" id="A0A8J5M1F7"/>
<dbReference type="InterPro" id="IPR029962">
    <property type="entry name" value="TBL"/>
</dbReference>
<dbReference type="Proteomes" id="UP000734854">
    <property type="component" value="Unassembled WGS sequence"/>
</dbReference>
<evidence type="ECO:0000259" key="11">
    <source>
        <dbReference type="Pfam" id="PF14416"/>
    </source>
</evidence>
<feature type="compositionally biased region" description="Basic and acidic residues" evidence="8">
    <location>
        <begin position="167"/>
        <end position="198"/>
    </location>
</feature>
<accession>A0A8J5M1F7</accession>
<evidence type="ECO:0008006" key="14">
    <source>
        <dbReference type="Google" id="ProtNLM"/>
    </source>
</evidence>
<comment type="similarity">
    <text evidence="2">Belongs to the PC-esterase family. TBL subfamily.</text>
</comment>
<dbReference type="EMBL" id="JACMSC010000002">
    <property type="protein sequence ID" value="KAG6531461.1"/>
    <property type="molecule type" value="Genomic_DNA"/>
</dbReference>
<evidence type="ECO:0000256" key="2">
    <source>
        <dbReference type="ARBA" id="ARBA00007727"/>
    </source>
</evidence>
<evidence type="ECO:0000313" key="13">
    <source>
        <dbReference type="Proteomes" id="UP000734854"/>
    </source>
</evidence>
<dbReference type="PANTHER" id="PTHR32285:SF276">
    <property type="entry name" value="XYLAN O-ACETYLTRANSFERASE 6"/>
    <property type="match status" value="1"/>
</dbReference>
<evidence type="ECO:0000256" key="3">
    <source>
        <dbReference type="ARBA" id="ARBA00022692"/>
    </source>
</evidence>
<evidence type="ECO:0000256" key="1">
    <source>
        <dbReference type="ARBA" id="ARBA00004323"/>
    </source>
</evidence>
<gene>
    <name evidence="12" type="ORF">ZIOFF_005268</name>
</gene>
<evidence type="ECO:0000256" key="4">
    <source>
        <dbReference type="ARBA" id="ARBA00022968"/>
    </source>
</evidence>
<evidence type="ECO:0000256" key="5">
    <source>
        <dbReference type="ARBA" id="ARBA00022989"/>
    </source>
</evidence>
<organism evidence="12 13">
    <name type="scientific">Zingiber officinale</name>
    <name type="common">Ginger</name>
    <name type="synonym">Amomum zingiber</name>
    <dbReference type="NCBI Taxonomy" id="94328"/>
    <lineage>
        <taxon>Eukaryota</taxon>
        <taxon>Viridiplantae</taxon>
        <taxon>Streptophyta</taxon>
        <taxon>Embryophyta</taxon>
        <taxon>Tracheophyta</taxon>
        <taxon>Spermatophyta</taxon>
        <taxon>Magnoliopsida</taxon>
        <taxon>Liliopsida</taxon>
        <taxon>Zingiberales</taxon>
        <taxon>Zingiberaceae</taxon>
        <taxon>Zingiber</taxon>
    </lineage>
</organism>
<keyword evidence="6" id="KW-0333">Golgi apparatus</keyword>
<feature type="region of interest" description="Disordered" evidence="8">
    <location>
        <begin position="153"/>
        <end position="198"/>
    </location>
</feature>
<dbReference type="InterPro" id="IPR025846">
    <property type="entry name" value="TBL_N"/>
</dbReference>
<comment type="caution">
    <text evidence="12">The sequence shown here is derived from an EMBL/GenBank/DDBJ whole genome shotgun (WGS) entry which is preliminary data.</text>
</comment>
<feature type="domain" description="Trichome birefringence-like N-terminal" evidence="11">
    <location>
        <begin position="219"/>
        <end position="272"/>
    </location>
</feature>
<evidence type="ECO:0000256" key="7">
    <source>
        <dbReference type="ARBA" id="ARBA00023136"/>
    </source>
</evidence>
<dbReference type="InterPro" id="IPR026057">
    <property type="entry name" value="TBL_C"/>
</dbReference>
<evidence type="ECO:0000256" key="9">
    <source>
        <dbReference type="SAM" id="Phobius"/>
    </source>
</evidence>
<keyword evidence="3 9" id="KW-0812">Transmembrane</keyword>
<name>A0A8J5M1F7_ZINOF</name>